<comment type="caution">
    <text evidence="1">The sequence shown here is derived from an EMBL/GenBank/DDBJ whole genome shotgun (WGS) entry which is preliminary data.</text>
</comment>
<dbReference type="Proteomes" id="UP000372533">
    <property type="component" value="Unassembled WGS sequence"/>
</dbReference>
<accession>A0AB74R0A3</accession>
<reference evidence="1 2" key="1">
    <citation type="submission" date="2019-04" db="EMBL/GenBank/DDBJ databases">
        <authorList>
            <consortium name="Pathogen Informatics"/>
        </authorList>
    </citation>
    <scope>NUCLEOTIDE SEQUENCE [LARGE SCALE GENOMIC DNA]</scope>
    <source>
        <strain evidence="2">tl291</strain>
    </source>
</reference>
<dbReference type="EMBL" id="CAAJVP010000003">
    <property type="protein sequence ID" value="VHX97848.1"/>
    <property type="molecule type" value="Genomic_DNA"/>
</dbReference>
<evidence type="ECO:0000313" key="1">
    <source>
        <dbReference type="EMBL" id="VHX97848.1"/>
    </source>
</evidence>
<dbReference type="AlphaFoldDB" id="A0AB74R0A3"/>
<protein>
    <submittedName>
        <fullName evidence="1">Membrane protein</fullName>
    </submittedName>
</protein>
<dbReference type="RefSeq" id="WP_009901043.1">
    <property type="nucleotide sequence ID" value="NZ_BDSN01000018.1"/>
</dbReference>
<proteinExistence type="predicted"/>
<gene>
    <name evidence="1" type="ORF">SAMEA1402366_00809</name>
</gene>
<evidence type="ECO:0000313" key="2">
    <source>
        <dbReference type="Proteomes" id="UP000372533"/>
    </source>
</evidence>
<organism evidence="1 2">
    <name type="scientific">Clostridioides difficile</name>
    <name type="common">Peptoclostridium difficile</name>
    <dbReference type="NCBI Taxonomy" id="1496"/>
    <lineage>
        <taxon>Bacteria</taxon>
        <taxon>Bacillati</taxon>
        <taxon>Bacillota</taxon>
        <taxon>Clostridia</taxon>
        <taxon>Peptostreptococcales</taxon>
        <taxon>Peptostreptococcaceae</taxon>
        <taxon>Clostridioides</taxon>
    </lineage>
</organism>
<sequence>MFSVIFLCIGGFLAAFVDSIAGGGGTYKHACSYGNWSASTSCHWYK</sequence>
<name>A0AB74R0A3_CLODI</name>